<name>A0AAD8XCE0_GLOAC</name>
<keyword evidence="3" id="KW-1185">Reference proteome</keyword>
<sequence length="509" mass="57018">MASNEVGKVLHESNTVGPLSIIGALQHVIEKRQEVDNIYKSSGAEDPSHKHFIKRLEKTSRILKPLVAASKRLPNSEIPRIDAVTLNQFAVLALEEEENDDDDDDVSPILPSISKVPAAPHRKSAKGKVVVRQQHCKVEIFLEDDDMCRVFEASFLLYQAAMMRDQLMHLCTEAAKRTLPIPVAALLTSTVFLLGNQLVGEYLPLNSEEMHEYCVNVLKFRDAQPEINSEIDGMFNFRRFCDFYDFIQLWNRKEISSLSTATCTSLNTIICSSEETLTLPIDSALELASQMRTAVDFSTEVVKASLDNASHTALAEKMDEFHGAMDAYATEDCTQFYYRAPWTAGGHMGEILFQAQHMGRYLAGCSTGGGLCIVPAPLYLYNALRPSDFKLAKIPIMEESYNLFKANVFRGDLTDRNFLSIYRRIVYGGPLNKAKSIIEWKSNEFIVTPLSSIFCDQHEVNHKTGPVWLARINGQCAPTTKAQVEKIVKKSSLQPQPLTTVMHMAKETV</sequence>
<protein>
    <recommendedName>
        <fullName evidence="1">DUF6604 domain-containing protein</fullName>
    </recommendedName>
</protein>
<evidence type="ECO:0000313" key="2">
    <source>
        <dbReference type="EMBL" id="KAK1712626.1"/>
    </source>
</evidence>
<evidence type="ECO:0000259" key="1">
    <source>
        <dbReference type="Pfam" id="PF20253"/>
    </source>
</evidence>
<dbReference type="RefSeq" id="XP_060359483.1">
    <property type="nucleotide sequence ID" value="XM_060514832.1"/>
</dbReference>
<dbReference type="GeneID" id="85398730"/>
<dbReference type="EMBL" id="JAHMHS010000145">
    <property type="protein sequence ID" value="KAK1712626.1"/>
    <property type="molecule type" value="Genomic_DNA"/>
</dbReference>
<proteinExistence type="predicted"/>
<organism evidence="2 3">
    <name type="scientific">Glomerella acutata</name>
    <name type="common">Colletotrichum acutatum</name>
    <dbReference type="NCBI Taxonomy" id="27357"/>
    <lineage>
        <taxon>Eukaryota</taxon>
        <taxon>Fungi</taxon>
        <taxon>Dikarya</taxon>
        <taxon>Ascomycota</taxon>
        <taxon>Pezizomycotina</taxon>
        <taxon>Sordariomycetes</taxon>
        <taxon>Hypocreomycetidae</taxon>
        <taxon>Glomerellales</taxon>
        <taxon>Glomerellaceae</taxon>
        <taxon>Colletotrichum</taxon>
        <taxon>Colletotrichum acutatum species complex</taxon>
    </lineage>
</organism>
<dbReference type="AlphaFoldDB" id="A0AAD8XCE0"/>
<comment type="caution">
    <text evidence="2">The sequence shown here is derived from an EMBL/GenBank/DDBJ whole genome shotgun (WGS) entry which is preliminary data.</text>
</comment>
<gene>
    <name evidence="2" type="ORF">BDZ83DRAFT_756990</name>
</gene>
<dbReference type="InterPro" id="IPR046539">
    <property type="entry name" value="DUF6604"/>
</dbReference>
<reference evidence="2" key="1">
    <citation type="submission" date="2021-12" db="EMBL/GenBank/DDBJ databases">
        <title>Comparative genomics, transcriptomics and evolutionary studies reveal genomic signatures of adaptation to plant cell wall in hemibiotrophic fungi.</title>
        <authorList>
            <consortium name="DOE Joint Genome Institute"/>
            <person name="Baroncelli R."/>
            <person name="Diaz J.F."/>
            <person name="Benocci T."/>
            <person name="Peng M."/>
            <person name="Battaglia E."/>
            <person name="Haridas S."/>
            <person name="Andreopoulos W."/>
            <person name="Labutti K."/>
            <person name="Pangilinan J."/>
            <person name="Floch G.L."/>
            <person name="Makela M.R."/>
            <person name="Henrissat B."/>
            <person name="Grigoriev I.V."/>
            <person name="Crouch J.A."/>
            <person name="De Vries R.P."/>
            <person name="Sukno S.A."/>
            <person name="Thon M.R."/>
        </authorList>
    </citation>
    <scope>NUCLEOTIDE SEQUENCE</scope>
    <source>
        <strain evidence="2">CBS 112980</strain>
    </source>
</reference>
<dbReference type="PANTHER" id="PTHR38795">
    <property type="entry name" value="DUF6604 DOMAIN-CONTAINING PROTEIN"/>
    <property type="match status" value="1"/>
</dbReference>
<evidence type="ECO:0000313" key="3">
    <source>
        <dbReference type="Proteomes" id="UP001244207"/>
    </source>
</evidence>
<feature type="domain" description="DUF6604" evidence="1">
    <location>
        <begin position="13"/>
        <end position="200"/>
    </location>
</feature>
<accession>A0AAD8XCE0</accession>
<dbReference type="PANTHER" id="PTHR38795:SF1">
    <property type="entry name" value="DUF6604 DOMAIN-CONTAINING PROTEIN"/>
    <property type="match status" value="1"/>
</dbReference>
<dbReference type="Pfam" id="PF20253">
    <property type="entry name" value="DUF6604"/>
    <property type="match status" value="1"/>
</dbReference>
<dbReference type="Proteomes" id="UP001244207">
    <property type="component" value="Unassembled WGS sequence"/>
</dbReference>